<dbReference type="PANTHER" id="PTHR46060:SF2">
    <property type="entry name" value="HISTONE-LYSINE N-METHYLTRANSFERASE SETMAR"/>
    <property type="match status" value="1"/>
</dbReference>
<dbReference type="GO" id="GO:0006303">
    <property type="term" value="P:double-strand break repair via nonhomologous end joining"/>
    <property type="evidence" value="ECO:0007669"/>
    <property type="project" value="TreeGrafter"/>
</dbReference>
<dbReference type="GO" id="GO:0003697">
    <property type="term" value="F:single-stranded DNA binding"/>
    <property type="evidence" value="ECO:0007669"/>
    <property type="project" value="TreeGrafter"/>
</dbReference>
<sequence>MESTKEHFRHILYYYFRKGKNAEQVAKKLRDVYGDKALKERQCQNWFRKFRSGDFSLKDEPRSGRPNEVDDDQIKALIELDRHVTEREIGEKLNIPKSTVHYHIKSLGLVKKLDIWVPHELKEIHLTNRINACDMHLKRNEFDPFLKRIITGDEKWIVYNNVNRKRSWSKHGEPAQTTSKADIHQKKVMLSVWWDWKGVVYFELLPRNQTINSDVYCQQLDKLNAAINEKRPELINRKGVIFHQDNARPHTSLMTRQKLRELGWEVLMHPPYSPDLAPSDYHLFRSLQNSLNGKTFGNDEAIKSHLVQFFADKGQKFYERGIQNLPGRWQKVIEQNGNYIFD</sequence>
<dbReference type="GO" id="GO:0000729">
    <property type="term" value="P:DNA double-strand break processing"/>
    <property type="evidence" value="ECO:0007669"/>
    <property type="project" value="TreeGrafter"/>
</dbReference>
<protein>
    <submittedName>
        <fullName evidence="2">Camar1 transposase</fullName>
    </submittedName>
</protein>
<dbReference type="InterPro" id="IPR011991">
    <property type="entry name" value="ArsR-like_HTH"/>
</dbReference>
<dbReference type="InterPro" id="IPR036397">
    <property type="entry name" value="RNaseH_sf"/>
</dbReference>
<dbReference type="GO" id="GO:0000014">
    <property type="term" value="F:single-stranded DNA endodeoxyribonuclease activity"/>
    <property type="evidence" value="ECO:0007669"/>
    <property type="project" value="TreeGrafter"/>
</dbReference>
<dbReference type="GO" id="GO:0044774">
    <property type="term" value="P:mitotic DNA integrity checkpoint signaling"/>
    <property type="evidence" value="ECO:0007669"/>
    <property type="project" value="TreeGrafter"/>
</dbReference>
<proteinExistence type="predicted"/>
<feature type="domain" description="Mos1 transposase HTH" evidence="1">
    <location>
        <begin position="5"/>
        <end position="54"/>
    </location>
</feature>
<dbReference type="GO" id="GO:0035861">
    <property type="term" value="C:site of double-strand break"/>
    <property type="evidence" value="ECO:0007669"/>
    <property type="project" value="TreeGrafter"/>
</dbReference>
<dbReference type="GO" id="GO:0000793">
    <property type="term" value="C:condensed chromosome"/>
    <property type="evidence" value="ECO:0007669"/>
    <property type="project" value="TreeGrafter"/>
</dbReference>
<dbReference type="InterPro" id="IPR052709">
    <property type="entry name" value="Transposase-MT_Hybrid"/>
</dbReference>
<dbReference type="GO" id="GO:0044547">
    <property type="term" value="F:DNA topoisomerase binding"/>
    <property type="evidence" value="ECO:0007669"/>
    <property type="project" value="TreeGrafter"/>
</dbReference>
<dbReference type="Gene3D" id="1.10.10.1450">
    <property type="match status" value="1"/>
</dbReference>
<dbReference type="PANTHER" id="PTHR46060">
    <property type="entry name" value="MARINER MOS1 TRANSPOSASE-LIKE PROTEIN"/>
    <property type="match status" value="1"/>
</dbReference>
<dbReference type="AlphaFoldDB" id="Q8I8E8"/>
<dbReference type="GO" id="GO:0003690">
    <property type="term" value="F:double-stranded DNA binding"/>
    <property type="evidence" value="ECO:0007669"/>
    <property type="project" value="TreeGrafter"/>
</dbReference>
<dbReference type="GO" id="GO:0046975">
    <property type="term" value="F:histone H3K36 methyltransferase activity"/>
    <property type="evidence" value="ECO:0007669"/>
    <property type="project" value="TreeGrafter"/>
</dbReference>
<accession>Q8I8E8</accession>
<dbReference type="CDD" id="cd00090">
    <property type="entry name" value="HTH_ARSR"/>
    <property type="match status" value="1"/>
</dbReference>
<organism evidence="2">
    <name type="scientific">Chymomyza amoena</name>
    <dbReference type="NCBI Taxonomy" id="7293"/>
    <lineage>
        <taxon>Eukaryota</taxon>
        <taxon>Metazoa</taxon>
        <taxon>Ecdysozoa</taxon>
        <taxon>Arthropoda</taxon>
        <taxon>Hexapoda</taxon>
        <taxon>Insecta</taxon>
        <taxon>Pterygota</taxon>
        <taxon>Neoptera</taxon>
        <taxon>Endopterygota</taxon>
        <taxon>Diptera</taxon>
        <taxon>Brachycera</taxon>
        <taxon>Muscomorpha</taxon>
        <taxon>Ephydroidea</taxon>
        <taxon>Drosophilidae</taxon>
        <taxon>Chymomyza</taxon>
    </lineage>
</organism>
<dbReference type="GO" id="GO:0042800">
    <property type="term" value="F:histone H3K4 methyltransferase activity"/>
    <property type="evidence" value="ECO:0007669"/>
    <property type="project" value="TreeGrafter"/>
</dbReference>
<dbReference type="Gene3D" id="3.30.420.10">
    <property type="entry name" value="Ribonuclease H-like superfamily/Ribonuclease H"/>
    <property type="match status" value="1"/>
</dbReference>
<dbReference type="GO" id="GO:0005634">
    <property type="term" value="C:nucleus"/>
    <property type="evidence" value="ECO:0007669"/>
    <property type="project" value="TreeGrafter"/>
</dbReference>
<reference evidence="2" key="1">
    <citation type="submission" date="2002-09" db="EMBL/GenBank/DDBJ databases">
        <title>Recent horizontal transfer of mellifera subfamily mariner transposons into insect lineages representing four different orders.</title>
        <authorList>
            <person name="Robertson H.M."/>
            <person name="Lampe D.J."/>
            <person name="Witherspoon D.J."/>
            <person name="Soto-Adames F.N."/>
        </authorList>
    </citation>
    <scope>NUCLEOTIDE SEQUENCE</scope>
</reference>
<name>Q8I8E8_CHYAM</name>
<evidence type="ECO:0000259" key="1">
    <source>
        <dbReference type="Pfam" id="PF17906"/>
    </source>
</evidence>
<dbReference type="Pfam" id="PF01359">
    <property type="entry name" value="Transposase_1"/>
    <property type="match status" value="1"/>
</dbReference>
<dbReference type="GO" id="GO:0015074">
    <property type="term" value="P:DNA integration"/>
    <property type="evidence" value="ECO:0007669"/>
    <property type="project" value="TreeGrafter"/>
</dbReference>
<evidence type="ECO:0000313" key="2">
    <source>
        <dbReference type="EMBL" id="AAO12862.1"/>
    </source>
</evidence>
<dbReference type="InterPro" id="IPR001888">
    <property type="entry name" value="Transposase_1"/>
</dbReference>
<dbReference type="InterPro" id="IPR041426">
    <property type="entry name" value="Mos1_HTH"/>
</dbReference>
<dbReference type="GO" id="GO:0031297">
    <property type="term" value="P:replication fork processing"/>
    <property type="evidence" value="ECO:0007669"/>
    <property type="project" value="TreeGrafter"/>
</dbReference>
<dbReference type="EMBL" id="AY155491">
    <property type="protein sequence ID" value="AAO12862.1"/>
    <property type="molecule type" value="Genomic_DNA"/>
</dbReference>
<dbReference type="Pfam" id="PF17906">
    <property type="entry name" value="HTH_48"/>
    <property type="match status" value="1"/>
</dbReference>